<proteinExistence type="predicted"/>
<feature type="region of interest" description="Disordered" evidence="1">
    <location>
        <begin position="1"/>
        <end position="29"/>
    </location>
</feature>
<evidence type="ECO:0000256" key="1">
    <source>
        <dbReference type="SAM" id="MobiDB-lite"/>
    </source>
</evidence>
<name>A0A6A7BDK5_9PLEO</name>
<keyword evidence="3" id="KW-1185">Reference proteome</keyword>
<reference evidence="2" key="1">
    <citation type="submission" date="2020-01" db="EMBL/GenBank/DDBJ databases">
        <authorList>
            <consortium name="DOE Joint Genome Institute"/>
            <person name="Haridas S."/>
            <person name="Albert R."/>
            <person name="Binder M."/>
            <person name="Bloem J."/>
            <person name="Labutti K."/>
            <person name="Salamov A."/>
            <person name="Andreopoulos B."/>
            <person name="Baker S.E."/>
            <person name="Barry K."/>
            <person name="Bills G."/>
            <person name="Bluhm B.H."/>
            <person name="Cannon C."/>
            <person name="Castanera R."/>
            <person name="Culley D.E."/>
            <person name="Daum C."/>
            <person name="Ezra D."/>
            <person name="Gonzalez J.B."/>
            <person name="Henrissat B."/>
            <person name="Kuo A."/>
            <person name="Liang C."/>
            <person name="Lipzen A."/>
            <person name="Lutzoni F."/>
            <person name="Magnuson J."/>
            <person name="Mondo S."/>
            <person name="Nolan M."/>
            <person name="Ohm R."/>
            <person name="Pangilinan J."/>
            <person name="Park H.-J."/>
            <person name="Ramirez L."/>
            <person name="Alfaro M."/>
            <person name="Sun H."/>
            <person name="Tritt A."/>
            <person name="Yoshinaga Y."/>
            <person name="Zwiers L.-H."/>
            <person name="Turgeon B.G."/>
            <person name="Goodwin S.B."/>
            <person name="Spatafora J.W."/>
            <person name="Crous P.W."/>
            <person name="Grigoriev I.V."/>
        </authorList>
    </citation>
    <scope>NUCLEOTIDE SEQUENCE</scope>
    <source>
        <strain evidence="2">IPT5</strain>
    </source>
</reference>
<gene>
    <name evidence="2" type="ORF">T440DRAFT_466937</name>
</gene>
<organism evidence="2 3">
    <name type="scientific">Plenodomus tracheiphilus IPT5</name>
    <dbReference type="NCBI Taxonomy" id="1408161"/>
    <lineage>
        <taxon>Eukaryota</taxon>
        <taxon>Fungi</taxon>
        <taxon>Dikarya</taxon>
        <taxon>Ascomycota</taxon>
        <taxon>Pezizomycotina</taxon>
        <taxon>Dothideomycetes</taxon>
        <taxon>Pleosporomycetidae</taxon>
        <taxon>Pleosporales</taxon>
        <taxon>Pleosporineae</taxon>
        <taxon>Leptosphaeriaceae</taxon>
        <taxon>Plenodomus</taxon>
    </lineage>
</organism>
<protein>
    <submittedName>
        <fullName evidence="2">Uncharacterized protein</fullName>
    </submittedName>
</protein>
<dbReference type="OrthoDB" id="10504558at2759"/>
<evidence type="ECO:0000313" key="3">
    <source>
        <dbReference type="Proteomes" id="UP000799423"/>
    </source>
</evidence>
<dbReference type="EMBL" id="MU006299">
    <property type="protein sequence ID" value="KAF2852228.1"/>
    <property type="molecule type" value="Genomic_DNA"/>
</dbReference>
<evidence type="ECO:0000313" key="2">
    <source>
        <dbReference type="EMBL" id="KAF2852228.1"/>
    </source>
</evidence>
<dbReference type="AlphaFoldDB" id="A0A6A7BDK5"/>
<sequence>MSDPETHPPQPLPGANNAATIIISGDGSTPPTATWSMELSIHKSELPGYIVDTMFTSNVRYIRVTVSEARSWAQVGARIYSGGTLLIVVHDEVPEGPMVKPEFPGEMRVKIERVRWMETGMK</sequence>
<accession>A0A6A7BDK5</accession>
<dbReference type="Proteomes" id="UP000799423">
    <property type="component" value="Unassembled WGS sequence"/>
</dbReference>